<proteinExistence type="predicted"/>
<dbReference type="OMA" id="PLEHISC"/>
<keyword evidence="1" id="KW-0472">Membrane</keyword>
<dbReference type="Pfam" id="PF06979">
    <property type="entry name" value="TMEM70"/>
    <property type="match status" value="1"/>
</dbReference>
<keyword evidence="3" id="KW-1185">Reference proteome</keyword>
<accession>A0A3B4E2D4</accession>
<feature type="transmembrane region" description="Helical" evidence="1">
    <location>
        <begin position="160"/>
        <end position="183"/>
    </location>
</feature>
<evidence type="ECO:0000256" key="1">
    <source>
        <dbReference type="SAM" id="Phobius"/>
    </source>
</evidence>
<dbReference type="Proteomes" id="UP001501920">
    <property type="component" value="Chromosome 16"/>
</dbReference>
<dbReference type="CTD" id="79064"/>
<dbReference type="GeneID" id="108427920"/>
<reference evidence="2" key="2">
    <citation type="submission" date="2025-08" db="UniProtKB">
        <authorList>
            <consortium name="Ensembl"/>
        </authorList>
    </citation>
    <scope>IDENTIFICATION</scope>
</reference>
<evidence type="ECO:0000313" key="2">
    <source>
        <dbReference type="Ensembl" id="ENSPNAP00000029853.1"/>
    </source>
</evidence>
<sequence length="271" mass="30178">MGFQGVLLAARICRSSCAGLLFPHRLTSVQSLRAFTAVSKRSVQVTDQTSVFTPSRWFSPLSPSPRGRAHGLVSQQLGGRSSHSFTSTAVVKDVLLFEHDRTRFFRVLALFCGGQFLFWTYLAYFAFTGLRDTRKSRKEPQRVRTDLGLFSFDMNLGSNAWRFGFTLGCLVIGGGIVGLGVLFSRRSVSRVVLHKGGGKVTVHTQSPLGANKAWHLTVPLNQVACHAHRQESPSFIPLKVKDHKFYFLMDKEGTLNNPRLFDITVGAYRPL</sequence>
<feature type="transmembrane region" description="Helical" evidence="1">
    <location>
        <begin position="107"/>
        <end position="127"/>
    </location>
</feature>
<protein>
    <recommendedName>
        <fullName evidence="4">Transmembrane protein 223</fullName>
    </recommendedName>
</protein>
<dbReference type="AlphaFoldDB" id="A0A3B4E2D4"/>
<dbReference type="GO" id="GO:0007399">
    <property type="term" value="P:nervous system development"/>
    <property type="evidence" value="ECO:0007669"/>
    <property type="project" value="TreeGrafter"/>
</dbReference>
<dbReference type="STRING" id="42514.ENSPNAP00000029853"/>
<reference evidence="2 3" key="1">
    <citation type="submission" date="2020-10" db="EMBL/GenBank/DDBJ databases">
        <title>Pygocentrus nattereri (red-bellied piranha) genome, fPygNat1, primary haplotype.</title>
        <authorList>
            <person name="Myers G."/>
            <person name="Meyer A."/>
            <person name="Karagic N."/>
            <person name="Pippel M."/>
            <person name="Winkler S."/>
            <person name="Tracey A."/>
            <person name="Wood J."/>
            <person name="Formenti G."/>
            <person name="Howe K."/>
            <person name="Fedrigo O."/>
            <person name="Jarvis E.D."/>
        </authorList>
    </citation>
    <scope>NUCLEOTIDE SEQUENCE [LARGE SCALE GENOMIC DNA]</scope>
</reference>
<dbReference type="PANTHER" id="PTHR14549:SF2">
    <property type="entry name" value="TRANSMEMBRANE PROTEIN 223"/>
    <property type="match status" value="1"/>
</dbReference>
<dbReference type="RefSeq" id="XP_017553997.1">
    <property type="nucleotide sequence ID" value="XM_017698508.2"/>
</dbReference>
<keyword evidence="1" id="KW-0812">Transmembrane</keyword>
<reference evidence="2" key="3">
    <citation type="submission" date="2025-09" db="UniProtKB">
        <authorList>
            <consortium name="Ensembl"/>
        </authorList>
    </citation>
    <scope>IDENTIFICATION</scope>
</reference>
<dbReference type="Ensembl" id="ENSPNAT00000017351.2">
    <property type="protein sequence ID" value="ENSPNAP00000029853.1"/>
    <property type="gene ID" value="ENSPNAG00000016213.2"/>
</dbReference>
<evidence type="ECO:0000313" key="3">
    <source>
        <dbReference type="Proteomes" id="UP001501920"/>
    </source>
</evidence>
<dbReference type="PANTHER" id="PTHR14549">
    <property type="entry name" value="TRANSMEMBRANE PROTEIN 223"/>
    <property type="match status" value="1"/>
</dbReference>
<name>A0A3B4E2D4_PYGNA</name>
<organism evidence="2 3">
    <name type="scientific">Pygocentrus nattereri</name>
    <name type="common">Red-bellied piranha</name>
    <dbReference type="NCBI Taxonomy" id="42514"/>
    <lineage>
        <taxon>Eukaryota</taxon>
        <taxon>Metazoa</taxon>
        <taxon>Chordata</taxon>
        <taxon>Craniata</taxon>
        <taxon>Vertebrata</taxon>
        <taxon>Euteleostomi</taxon>
        <taxon>Actinopterygii</taxon>
        <taxon>Neopterygii</taxon>
        <taxon>Teleostei</taxon>
        <taxon>Ostariophysi</taxon>
        <taxon>Characiformes</taxon>
        <taxon>Characoidei</taxon>
        <taxon>Pygocentrus</taxon>
    </lineage>
</organism>
<dbReference type="GeneTree" id="ENSGT00390000012589"/>
<dbReference type="InterPro" id="IPR026100">
    <property type="entry name" value="Tmem223"/>
</dbReference>
<evidence type="ECO:0008006" key="4">
    <source>
        <dbReference type="Google" id="ProtNLM"/>
    </source>
</evidence>
<dbReference type="InterPro" id="IPR045325">
    <property type="entry name" value="TMEM70/TMEM186/TMEM223"/>
</dbReference>
<dbReference type="OrthoDB" id="5950063at2759"/>
<keyword evidence="1" id="KW-1133">Transmembrane helix</keyword>
<gene>
    <name evidence="2" type="primary">TMEM223</name>
</gene>
<dbReference type="GO" id="GO:0005739">
    <property type="term" value="C:mitochondrion"/>
    <property type="evidence" value="ECO:0007669"/>
    <property type="project" value="TreeGrafter"/>
</dbReference>